<dbReference type="GO" id="GO:0016887">
    <property type="term" value="F:ATP hydrolysis activity"/>
    <property type="evidence" value="ECO:0007669"/>
    <property type="project" value="InterPro"/>
</dbReference>
<dbReference type="PANTHER" id="PTHR42794">
    <property type="entry name" value="HEMIN IMPORT ATP-BINDING PROTEIN HMUV"/>
    <property type="match status" value="1"/>
</dbReference>
<dbReference type="InterPro" id="IPR003593">
    <property type="entry name" value="AAA+_ATPase"/>
</dbReference>
<evidence type="ECO:0000256" key="2">
    <source>
        <dbReference type="ARBA" id="ARBA00022741"/>
    </source>
</evidence>
<dbReference type="STRING" id="419481.SAMN05216233_12812"/>
<evidence type="ECO:0000256" key="3">
    <source>
        <dbReference type="ARBA" id="ARBA00022840"/>
    </source>
</evidence>
<dbReference type="FunFam" id="3.40.50.300:FF:000134">
    <property type="entry name" value="Iron-enterobactin ABC transporter ATP-binding protein"/>
    <property type="match status" value="1"/>
</dbReference>
<dbReference type="Gene3D" id="3.40.50.300">
    <property type="entry name" value="P-loop containing nucleotide triphosphate hydrolases"/>
    <property type="match status" value="1"/>
</dbReference>
<dbReference type="Pfam" id="PF00005">
    <property type="entry name" value="ABC_tran"/>
    <property type="match status" value="1"/>
</dbReference>
<evidence type="ECO:0000259" key="6">
    <source>
        <dbReference type="SMART" id="SM00382"/>
    </source>
</evidence>
<dbReference type="EMBL" id="FMUX01000028">
    <property type="protein sequence ID" value="SCY85849.1"/>
    <property type="molecule type" value="Genomic_DNA"/>
</dbReference>
<dbReference type="RefSeq" id="WP_092215238.1">
    <property type="nucleotide sequence ID" value="NZ_FMUX01000028.1"/>
</dbReference>
<dbReference type="AlphaFoldDB" id="A0A1G5JDI0"/>
<evidence type="ECO:0000256" key="4">
    <source>
        <dbReference type="ARBA" id="ARBA00022967"/>
    </source>
</evidence>
<dbReference type="SUPFAM" id="SSF52540">
    <property type="entry name" value="P-loop containing nucleoside triphosphate hydrolases"/>
    <property type="match status" value="1"/>
</dbReference>
<keyword evidence="3 7" id="KW-0067">ATP-binding</keyword>
<dbReference type="SMART" id="SM00382">
    <property type="entry name" value="AAA"/>
    <property type="match status" value="1"/>
</dbReference>
<reference evidence="7 8" key="1">
    <citation type="submission" date="2016-10" db="EMBL/GenBank/DDBJ databases">
        <authorList>
            <person name="de Groot N.N."/>
        </authorList>
    </citation>
    <scope>NUCLEOTIDE SEQUENCE [LARGE SCALE GENOMIC DNA]</scope>
    <source>
        <strain evidence="7 8">AA1</strain>
    </source>
</reference>
<sequence>MADSVLRMEGISFMRGRREVLKGIDACFERGMFHAILGPNGVGKSTLVEILAGQLDPDAGTTSLFGAPVRKLSARKVARQVAVVSQSHDVRFAFSVRDVVMMGRHPHIDRFGSPSENDFRLAEEAMAVADIHHLADRPVTEVSGGERQRTLFARALAQDTPVLILDEATSNLDMKHTLSLLSVVREKVKRENRCAVGVFQDINTAALFCDRFLFLKEGRVAVSGSVEETLTPEILREVFGVRARVMEDETTRSRQVLFNAGGFHD</sequence>
<feature type="domain" description="AAA+ ATPase" evidence="6">
    <location>
        <begin position="30"/>
        <end position="218"/>
    </location>
</feature>
<comment type="function">
    <text evidence="5">Part of the ABC transporter complex HmuTUV involved in hemin import. Responsible for energy coupling to the transport system.</text>
</comment>
<dbReference type="OrthoDB" id="9809450at2"/>
<name>A0A1G5JDI0_9BACT</name>
<evidence type="ECO:0000256" key="1">
    <source>
        <dbReference type="ARBA" id="ARBA00022448"/>
    </source>
</evidence>
<keyword evidence="2" id="KW-0547">Nucleotide-binding</keyword>
<keyword evidence="4" id="KW-1278">Translocase</keyword>
<keyword evidence="1" id="KW-0813">Transport</keyword>
<dbReference type="PANTHER" id="PTHR42794:SF1">
    <property type="entry name" value="HEMIN IMPORT ATP-BINDING PROTEIN HMUV"/>
    <property type="match status" value="1"/>
</dbReference>
<evidence type="ECO:0000313" key="7">
    <source>
        <dbReference type="EMBL" id="SCY85849.1"/>
    </source>
</evidence>
<accession>A0A1G5JDI0</accession>
<protein>
    <submittedName>
        <fullName evidence="7">Iron complex transport system ATP-binding protein</fullName>
    </submittedName>
</protein>
<dbReference type="Proteomes" id="UP000198870">
    <property type="component" value="Unassembled WGS sequence"/>
</dbReference>
<organism evidence="7 8">
    <name type="scientific">Desulfoluna spongiiphila</name>
    <dbReference type="NCBI Taxonomy" id="419481"/>
    <lineage>
        <taxon>Bacteria</taxon>
        <taxon>Pseudomonadati</taxon>
        <taxon>Thermodesulfobacteriota</taxon>
        <taxon>Desulfobacteria</taxon>
        <taxon>Desulfobacterales</taxon>
        <taxon>Desulfolunaceae</taxon>
        <taxon>Desulfoluna</taxon>
    </lineage>
</organism>
<dbReference type="CDD" id="cd03214">
    <property type="entry name" value="ABC_Iron-Siderophores_B12_Hemin"/>
    <property type="match status" value="1"/>
</dbReference>
<dbReference type="InterPro" id="IPR003439">
    <property type="entry name" value="ABC_transporter-like_ATP-bd"/>
</dbReference>
<gene>
    <name evidence="7" type="ORF">SAMN05216233_12812</name>
</gene>
<keyword evidence="8" id="KW-1185">Reference proteome</keyword>
<dbReference type="GO" id="GO:0005524">
    <property type="term" value="F:ATP binding"/>
    <property type="evidence" value="ECO:0007669"/>
    <property type="project" value="UniProtKB-KW"/>
</dbReference>
<evidence type="ECO:0000313" key="8">
    <source>
        <dbReference type="Proteomes" id="UP000198870"/>
    </source>
</evidence>
<evidence type="ECO:0000256" key="5">
    <source>
        <dbReference type="ARBA" id="ARBA00037066"/>
    </source>
</evidence>
<proteinExistence type="predicted"/>
<dbReference type="InterPro" id="IPR027417">
    <property type="entry name" value="P-loop_NTPase"/>
</dbReference>